<protein>
    <recommendedName>
        <fullName evidence="1">Tc1-like transposase DDE domain-containing protein</fullName>
    </recommendedName>
</protein>
<dbReference type="eggNOG" id="COG3335">
    <property type="taxonomic scope" value="Bacteria"/>
</dbReference>
<feature type="domain" description="Tc1-like transposase DDE" evidence="1">
    <location>
        <begin position="17"/>
        <end position="169"/>
    </location>
</feature>
<gene>
    <name evidence="2" type="ORF">GCWU0000282_001061</name>
</gene>
<dbReference type="EMBL" id="ACIL03000007">
    <property type="protein sequence ID" value="ESL03893.1"/>
    <property type="molecule type" value="Genomic_DNA"/>
</dbReference>
<dbReference type="Proteomes" id="UP000018227">
    <property type="component" value="Unassembled WGS sequence"/>
</dbReference>
<comment type="caution">
    <text evidence="2">The sequence shown here is derived from an EMBL/GenBank/DDBJ whole genome shotgun (WGS) entry which is preliminary data.</text>
</comment>
<dbReference type="STRING" id="592026.GCWU0000282_001061"/>
<reference evidence="2 3" key="1">
    <citation type="submission" date="2013-06" db="EMBL/GenBank/DDBJ databases">
        <authorList>
            <person name="Weinstock G."/>
            <person name="Sodergren E."/>
            <person name="Clifton S."/>
            <person name="Fulton L."/>
            <person name="Fulton B."/>
            <person name="Courtney L."/>
            <person name="Fronick C."/>
            <person name="Harrison M."/>
            <person name="Strong C."/>
            <person name="Farmer C."/>
            <person name="Delahaunty K."/>
            <person name="Markovic C."/>
            <person name="Hall O."/>
            <person name="Minx P."/>
            <person name="Tomlinson C."/>
            <person name="Mitreva M."/>
            <person name="Nelson J."/>
            <person name="Hou S."/>
            <person name="Wollam A."/>
            <person name="Pepin K.H."/>
            <person name="Johnson M."/>
            <person name="Bhonagiri V."/>
            <person name="Nash W.E."/>
            <person name="Warren W."/>
            <person name="Chinwalla A."/>
            <person name="Mardis E.R."/>
            <person name="Wilson R.K."/>
        </authorList>
    </citation>
    <scope>NUCLEOTIDE SEQUENCE [LARGE SCALE GENOMIC DNA]</scope>
    <source>
        <strain evidence="2 3">ATCC 51271</strain>
    </source>
</reference>
<dbReference type="InterPro" id="IPR038717">
    <property type="entry name" value="Tc1-like_DDE_dom"/>
</dbReference>
<dbReference type="HOGENOM" id="CLU_041125_1_0_9"/>
<organism evidence="2 3">
    <name type="scientific">Catonella morbi ATCC 51271</name>
    <dbReference type="NCBI Taxonomy" id="592026"/>
    <lineage>
        <taxon>Bacteria</taxon>
        <taxon>Bacillati</taxon>
        <taxon>Bacillota</taxon>
        <taxon>Clostridia</taxon>
        <taxon>Lachnospirales</taxon>
        <taxon>Lachnospiraceae</taxon>
        <taxon>Catonella</taxon>
    </lineage>
</organism>
<keyword evidence="3" id="KW-1185">Reference proteome</keyword>
<dbReference type="AlphaFoldDB" id="V2Y4L1"/>
<proteinExistence type="predicted"/>
<sequence length="211" mass="24735">MEDVLDVYETPYNPERPVVCMDEKPYQLLGDVREPMPMCPGNNQKIDSEYVRNGTCSIFAFVEPLGGTHHVSVREHRTAFDWAEEIKYLVDVMYPDVEKIILVMDNLNTHKPASLYKRYTADEARRIIKRLEIHYTPKHGSWLDIAEIELNVMTRQCLSRRIKTITNLREELAAWEVERNIFAAKVNWQFRTVDARVKLNSLYPKFTTASR</sequence>
<evidence type="ECO:0000259" key="1">
    <source>
        <dbReference type="Pfam" id="PF13358"/>
    </source>
</evidence>
<evidence type="ECO:0000313" key="3">
    <source>
        <dbReference type="Proteomes" id="UP000018227"/>
    </source>
</evidence>
<dbReference type="Pfam" id="PF13358">
    <property type="entry name" value="DDE_3"/>
    <property type="match status" value="1"/>
</dbReference>
<evidence type="ECO:0000313" key="2">
    <source>
        <dbReference type="EMBL" id="ESL03893.1"/>
    </source>
</evidence>
<name>V2Y4L1_9FIRM</name>
<dbReference type="NCBIfam" id="NF033545">
    <property type="entry name" value="transpos_IS630"/>
    <property type="match status" value="1"/>
</dbReference>
<accession>V2Y4L1</accession>
<dbReference type="InterPro" id="IPR047655">
    <property type="entry name" value="Transpos_IS630-like"/>
</dbReference>